<gene>
    <name evidence="1" type="ORF">BCR44DRAFT_1438515</name>
</gene>
<dbReference type="AlphaFoldDB" id="A0A1Y2HFS7"/>
<name>A0A1Y2HFS7_9FUNG</name>
<protein>
    <submittedName>
        <fullName evidence="1">Uncharacterized protein</fullName>
    </submittedName>
</protein>
<reference evidence="1 2" key="1">
    <citation type="submission" date="2016-07" db="EMBL/GenBank/DDBJ databases">
        <title>Pervasive Adenine N6-methylation of Active Genes in Fungi.</title>
        <authorList>
            <consortium name="DOE Joint Genome Institute"/>
            <person name="Mondo S.J."/>
            <person name="Dannebaum R.O."/>
            <person name="Kuo R.C."/>
            <person name="Labutti K."/>
            <person name="Haridas S."/>
            <person name="Kuo A."/>
            <person name="Salamov A."/>
            <person name="Ahrendt S.R."/>
            <person name="Lipzen A."/>
            <person name="Sullivan W."/>
            <person name="Andreopoulos W.B."/>
            <person name="Clum A."/>
            <person name="Lindquist E."/>
            <person name="Daum C."/>
            <person name="Ramamoorthy G.K."/>
            <person name="Gryganskyi A."/>
            <person name="Culley D."/>
            <person name="Magnuson J.K."/>
            <person name="James T.Y."/>
            <person name="O'Malley M.A."/>
            <person name="Stajich J.E."/>
            <person name="Spatafora J.W."/>
            <person name="Visel A."/>
            <person name="Grigoriev I.V."/>
        </authorList>
    </citation>
    <scope>NUCLEOTIDE SEQUENCE [LARGE SCALE GENOMIC DNA]</scope>
    <source>
        <strain evidence="1 2">PL171</strain>
    </source>
</reference>
<organism evidence="1 2">
    <name type="scientific">Catenaria anguillulae PL171</name>
    <dbReference type="NCBI Taxonomy" id="765915"/>
    <lineage>
        <taxon>Eukaryota</taxon>
        <taxon>Fungi</taxon>
        <taxon>Fungi incertae sedis</taxon>
        <taxon>Blastocladiomycota</taxon>
        <taxon>Blastocladiomycetes</taxon>
        <taxon>Blastocladiales</taxon>
        <taxon>Catenariaceae</taxon>
        <taxon>Catenaria</taxon>
    </lineage>
</organism>
<evidence type="ECO:0000313" key="2">
    <source>
        <dbReference type="Proteomes" id="UP000193411"/>
    </source>
</evidence>
<sequence length="97" mass="11017">MSFFNGGPFMLLPVCCRSNRKRKSPLPIGGRQEVCVEQEMYAREGRTCVETCQSTKILRPPPSNLFWSAVNNALLSTHRSRHKREHSSTVNVHCCPN</sequence>
<comment type="caution">
    <text evidence="1">The sequence shown here is derived from an EMBL/GenBank/DDBJ whole genome shotgun (WGS) entry which is preliminary data.</text>
</comment>
<dbReference type="Proteomes" id="UP000193411">
    <property type="component" value="Unassembled WGS sequence"/>
</dbReference>
<accession>A0A1Y2HFS7</accession>
<proteinExistence type="predicted"/>
<evidence type="ECO:0000313" key="1">
    <source>
        <dbReference type="EMBL" id="ORZ33448.1"/>
    </source>
</evidence>
<dbReference type="EMBL" id="MCFL01000036">
    <property type="protein sequence ID" value="ORZ33448.1"/>
    <property type="molecule type" value="Genomic_DNA"/>
</dbReference>
<keyword evidence="2" id="KW-1185">Reference proteome</keyword>